<evidence type="ECO:0000256" key="8">
    <source>
        <dbReference type="ARBA" id="ARBA00053346"/>
    </source>
</evidence>
<keyword evidence="3 9" id="KW-1003">Cell membrane</keyword>
<reference evidence="11" key="1">
    <citation type="submission" date="2016-06" db="EMBL/GenBank/DDBJ databases">
        <authorList>
            <person name="Xu Y."/>
            <person name="Nagy A."/>
            <person name="Yan X."/>
            <person name="Kim S.W."/>
            <person name="Haley B."/>
            <person name="Liu N.T."/>
            <person name="Nou X."/>
        </authorList>
    </citation>
    <scope>NUCLEOTIDE SEQUENCE [LARGE SCALE GENOMIC DNA]</scope>
    <source>
        <strain evidence="11">ATCC 49129</strain>
    </source>
</reference>
<dbReference type="OrthoDB" id="9766690at2"/>
<dbReference type="PRINTS" id="PR00173">
    <property type="entry name" value="EDTRNSPORT"/>
</dbReference>
<evidence type="ECO:0000256" key="9">
    <source>
        <dbReference type="HAMAP-Rule" id="MF_01300"/>
    </source>
</evidence>
<keyword evidence="11" id="KW-1185">Reference proteome</keyword>
<keyword evidence="5 9" id="KW-0769">Symport</keyword>
<evidence type="ECO:0000256" key="6">
    <source>
        <dbReference type="ARBA" id="ARBA00022989"/>
    </source>
</evidence>
<evidence type="ECO:0000256" key="1">
    <source>
        <dbReference type="ARBA" id="ARBA00004651"/>
    </source>
</evidence>
<keyword evidence="7 9" id="KW-0472">Membrane</keyword>
<dbReference type="HAMAP" id="MF_01300">
    <property type="entry name" value="C4_dicarb_transport"/>
    <property type="match status" value="1"/>
</dbReference>
<dbReference type="GO" id="GO:0005886">
    <property type="term" value="C:plasma membrane"/>
    <property type="evidence" value="ECO:0007669"/>
    <property type="project" value="UniProtKB-SubCell"/>
</dbReference>
<dbReference type="GO" id="GO:0015366">
    <property type="term" value="F:malate:proton symporter activity"/>
    <property type="evidence" value="ECO:0007669"/>
    <property type="project" value="TreeGrafter"/>
</dbReference>
<dbReference type="InterPro" id="IPR001991">
    <property type="entry name" value="Na-dicarboxylate_symporter"/>
</dbReference>
<dbReference type="FunFam" id="1.10.3860.10:FF:000001">
    <property type="entry name" value="C4-dicarboxylate transport protein"/>
    <property type="match status" value="1"/>
</dbReference>
<keyword evidence="4 9" id="KW-0812">Transmembrane</keyword>
<feature type="transmembrane region" description="Helical" evidence="9">
    <location>
        <begin position="186"/>
        <end position="212"/>
    </location>
</feature>
<dbReference type="GO" id="GO:0015138">
    <property type="term" value="F:fumarate transmembrane transporter activity"/>
    <property type="evidence" value="ECO:0007669"/>
    <property type="project" value="TreeGrafter"/>
</dbReference>
<dbReference type="Proteomes" id="UP000078572">
    <property type="component" value="Chromosome 1"/>
</dbReference>
<feature type="transmembrane region" description="Helical" evidence="9">
    <location>
        <begin position="357"/>
        <end position="378"/>
    </location>
</feature>
<evidence type="ECO:0000256" key="4">
    <source>
        <dbReference type="ARBA" id="ARBA00022692"/>
    </source>
</evidence>
<feature type="transmembrane region" description="Helical" evidence="9">
    <location>
        <begin position="232"/>
        <end position="260"/>
    </location>
</feature>
<accession>A0A192A2D9</accession>
<dbReference type="STRING" id="190721.ACS15_1448"/>
<dbReference type="InterPro" id="IPR036458">
    <property type="entry name" value="Na:dicarbo_symporter_sf"/>
</dbReference>
<dbReference type="GeneID" id="61525635"/>
<dbReference type="NCBIfam" id="NF002461">
    <property type="entry name" value="PRK01663.1"/>
    <property type="match status" value="1"/>
</dbReference>
<comment type="subcellular location">
    <subcellularLocation>
        <location evidence="1 9">Cell membrane</location>
        <topology evidence="1 9">Multi-pass membrane protein</topology>
    </subcellularLocation>
</comment>
<feature type="transmembrane region" description="Helical" evidence="9">
    <location>
        <begin position="156"/>
        <end position="174"/>
    </location>
</feature>
<evidence type="ECO:0000313" key="11">
    <source>
        <dbReference type="Proteomes" id="UP000078572"/>
    </source>
</evidence>
<comment type="caution">
    <text evidence="9">Lacks conserved residue(s) required for the propagation of feature annotation.</text>
</comment>
<dbReference type="InterPro" id="IPR023954">
    <property type="entry name" value="C4_dicarb_transport"/>
</dbReference>
<dbReference type="AlphaFoldDB" id="A0A192A2D9"/>
<feature type="transmembrane region" description="Helical" evidence="9">
    <location>
        <begin position="50"/>
        <end position="71"/>
    </location>
</feature>
<feature type="transmembrane region" description="Helical" evidence="9">
    <location>
        <begin position="14"/>
        <end position="38"/>
    </location>
</feature>
<evidence type="ECO:0000256" key="2">
    <source>
        <dbReference type="ARBA" id="ARBA00022448"/>
    </source>
</evidence>
<dbReference type="GO" id="GO:0070778">
    <property type="term" value="P:L-aspartate transmembrane transport"/>
    <property type="evidence" value="ECO:0007669"/>
    <property type="project" value="TreeGrafter"/>
</dbReference>
<comment type="similarity">
    <text evidence="9">Belongs to the dicarboxylate/amino acid:cation symporter (DAACS) (TC 2.A.23) family.</text>
</comment>
<dbReference type="GO" id="GO:0015141">
    <property type="term" value="F:succinate transmembrane transporter activity"/>
    <property type="evidence" value="ECO:0007669"/>
    <property type="project" value="TreeGrafter"/>
</dbReference>
<evidence type="ECO:0000256" key="7">
    <source>
        <dbReference type="ARBA" id="ARBA00023136"/>
    </source>
</evidence>
<feature type="transmembrane region" description="Helical" evidence="9">
    <location>
        <begin position="83"/>
        <end position="105"/>
    </location>
</feature>
<evidence type="ECO:0000256" key="3">
    <source>
        <dbReference type="ARBA" id="ARBA00022475"/>
    </source>
</evidence>
<evidence type="ECO:0000313" key="10">
    <source>
        <dbReference type="EMBL" id="ANJ74431.1"/>
    </source>
</evidence>
<dbReference type="Gene3D" id="1.10.3860.10">
    <property type="entry name" value="Sodium:dicarboxylate symporter"/>
    <property type="match status" value="1"/>
</dbReference>
<gene>
    <name evidence="9" type="primary">dctA</name>
    <name evidence="10" type="ORF">A9Y76_06320</name>
</gene>
<name>A0A192A2D9_9RALS</name>
<organism evidence="10 11">
    <name type="scientific">Ralstonia insidiosa</name>
    <dbReference type="NCBI Taxonomy" id="190721"/>
    <lineage>
        <taxon>Bacteria</taxon>
        <taxon>Pseudomonadati</taxon>
        <taxon>Pseudomonadota</taxon>
        <taxon>Betaproteobacteria</taxon>
        <taxon>Burkholderiales</taxon>
        <taxon>Burkholderiaceae</taxon>
        <taxon>Ralstonia</taxon>
    </lineage>
</organism>
<dbReference type="SUPFAM" id="SSF118215">
    <property type="entry name" value="Proton glutamate symport protein"/>
    <property type="match status" value="1"/>
</dbReference>
<dbReference type="PANTHER" id="PTHR42865">
    <property type="entry name" value="PROTON/GLUTAMATE-ASPARTATE SYMPORTER"/>
    <property type="match status" value="1"/>
</dbReference>
<dbReference type="EMBL" id="CP016022">
    <property type="protein sequence ID" value="ANJ74431.1"/>
    <property type="molecule type" value="Genomic_DNA"/>
</dbReference>
<comment type="function">
    <text evidence="9">Responsible for the transport of dicarboxylates such as succinate, fumarate, and malate across the membrane.</text>
</comment>
<proteinExistence type="inferred from homology"/>
<keyword evidence="6 9" id="KW-1133">Transmembrane helix</keyword>
<sequence>MPVPRAARKPWYKVLYIQVLIAVALGVILGVLSPSIATAMKPLGDGFIKLIRMVIALMVFFTVATGIAGMKDMKKVGRVGGKALLYFEVVSTLALFIGMVVANWLRPGDGFNVDPSTLDAKAVMVYAGKAKQQSVVDFLLHVIPETVVDAFATGDILQVIVVAVLFGFALSALGNRCKPVMDLFDGMSHAVFGVVNILMRFAPLGAFGSMAFTIGKYGIGALGPLVKLIGAFYLTSGFFVFVVLGLIGWAVGFSIVKFLLYIREEVLIVLGTSSSDPALPTLMHKLERIGCSKSLVGLVVPTGYTFNTDGSSIYMTMAALFVAQATHTDLTLTQQLTVLAVAMLTSKGASGVQGASFVALVGTLAVVPSIPVAGMALILGIDRFMSEARALVNVIGNGVATLVMARWEGELTREQLQQNLANASLPGGVDPAV</sequence>
<dbReference type="PANTHER" id="PTHR42865:SF1">
    <property type="entry name" value="AEROBIC C4-DICARBOXYLATE TRANSPORT PROTEIN"/>
    <property type="match status" value="1"/>
</dbReference>
<keyword evidence="2 9" id="KW-0813">Transport</keyword>
<dbReference type="Pfam" id="PF00375">
    <property type="entry name" value="SDF"/>
    <property type="match status" value="1"/>
</dbReference>
<dbReference type="RefSeq" id="WP_064806280.1">
    <property type="nucleotide sequence ID" value="NZ_CP016022.1"/>
</dbReference>
<evidence type="ECO:0000256" key="5">
    <source>
        <dbReference type="ARBA" id="ARBA00022847"/>
    </source>
</evidence>
<protein>
    <recommendedName>
        <fullName evidence="9">C4-dicarboxylate transport protein</fullName>
    </recommendedName>
</protein>
<comment type="function">
    <text evidence="8">Responsible for the transport of dicarboxylates such as succinate, fumarate, and malate from the periplasm across the membrane.</text>
</comment>